<dbReference type="RefSeq" id="WP_344517505.1">
    <property type="nucleotide sequence ID" value="NZ_BAAATU010000068.1"/>
</dbReference>
<dbReference type="EMBL" id="JBHSPU010000015">
    <property type="protein sequence ID" value="MFC5914826.1"/>
    <property type="molecule type" value="Genomic_DNA"/>
</dbReference>
<reference evidence="2" key="1">
    <citation type="journal article" date="2019" name="Int. J. Syst. Evol. Microbiol.">
        <title>The Global Catalogue of Microorganisms (GCM) 10K type strain sequencing project: providing services to taxonomists for standard genome sequencing and annotation.</title>
        <authorList>
            <consortium name="The Broad Institute Genomics Platform"/>
            <consortium name="The Broad Institute Genome Sequencing Center for Infectious Disease"/>
            <person name="Wu L."/>
            <person name="Ma J."/>
        </authorList>
    </citation>
    <scope>NUCLEOTIDE SEQUENCE [LARGE SCALE GENOMIC DNA]</scope>
    <source>
        <strain evidence="2">JCM 4147</strain>
    </source>
</reference>
<protein>
    <recommendedName>
        <fullName evidence="3">DUF2063 domain-containing protein</fullName>
    </recommendedName>
</protein>
<keyword evidence="2" id="KW-1185">Reference proteome</keyword>
<sequence>MTSSRPSAPHPARRRLDAALDGLAVTFRGMTAHPDEDNCECHWGSAEELALLKVPDVDLDDDLLQRTWRPSDWSDHAAVLRRILPQFARSLVAGGVEPFLGPEEIGRSFARGHWRQWPAEQAGAVREFLHAWWAHTLTDPAPAVPAHELLALLAEASGALTPWLAHWETQTGTPATRHLVEAADHWEYHLLGDALPWDAWDSEDDGEERRAELTAWLLHHARPRLVAHGAPAELLHRIRLLGLTGPARWEDPHWPHHRY</sequence>
<evidence type="ECO:0000313" key="1">
    <source>
        <dbReference type="EMBL" id="MFC5914826.1"/>
    </source>
</evidence>
<evidence type="ECO:0000313" key="2">
    <source>
        <dbReference type="Proteomes" id="UP001596200"/>
    </source>
</evidence>
<dbReference type="Proteomes" id="UP001596200">
    <property type="component" value="Unassembled WGS sequence"/>
</dbReference>
<proteinExistence type="predicted"/>
<name>A0ABW1GN78_9ACTN</name>
<gene>
    <name evidence="1" type="ORF">ACFP1B_15550</name>
</gene>
<accession>A0ABW1GN78</accession>
<evidence type="ECO:0008006" key="3">
    <source>
        <dbReference type="Google" id="ProtNLM"/>
    </source>
</evidence>
<organism evidence="1 2">
    <name type="scientific">Streptomyces pulveraceus</name>
    <dbReference type="NCBI Taxonomy" id="68258"/>
    <lineage>
        <taxon>Bacteria</taxon>
        <taxon>Bacillati</taxon>
        <taxon>Actinomycetota</taxon>
        <taxon>Actinomycetes</taxon>
        <taxon>Kitasatosporales</taxon>
        <taxon>Streptomycetaceae</taxon>
        <taxon>Streptomyces</taxon>
    </lineage>
</organism>
<comment type="caution">
    <text evidence="1">The sequence shown here is derived from an EMBL/GenBank/DDBJ whole genome shotgun (WGS) entry which is preliminary data.</text>
</comment>